<organism evidence="3 4">
    <name type="scientific">Lacibacter luteus</name>
    <dbReference type="NCBI Taxonomy" id="2508719"/>
    <lineage>
        <taxon>Bacteria</taxon>
        <taxon>Pseudomonadati</taxon>
        <taxon>Bacteroidota</taxon>
        <taxon>Chitinophagia</taxon>
        <taxon>Chitinophagales</taxon>
        <taxon>Chitinophagaceae</taxon>
        <taxon>Lacibacter</taxon>
    </lineage>
</organism>
<feature type="domain" description="eCIS core" evidence="2">
    <location>
        <begin position="41"/>
        <end position="117"/>
    </location>
</feature>
<evidence type="ECO:0000313" key="3">
    <source>
        <dbReference type="EMBL" id="RXK58324.1"/>
    </source>
</evidence>
<sequence>MKKEGEKEEDKKLHKKDAGGAGNGSATSSYIHSLNGKGTTLPVTAQQFFATRMGYDFSNVKVHTDKEAQQSAKDVNAKAYTIGNNIVFNEGQYNTESTEGKTLMAHELVHVIQQNEQDAVFRKGEEEEAEPECTAGSVDLEGETNATYKKGAGTAKNEVTKKSKNCDGCGDDSCVSITGTLKVPYSVATKVNLPAVPTDLTPCQQDRVRAAINGPLTVHEQKHVDAFNTFNGTASLPINYQGCSENYVTYQEGLAEAEYERRKTIADAKSAALDPFSIPVDLCCKDKPKK</sequence>
<reference evidence="3 4" key="1">
    <citation type="submission" date="2019-01" db="EMBL/GenBank/DDBJ databases">
        <title>Lacibacter sp. strain TTM-7.</title>
        <authorList>
            <person name="Chen W.-M."/>
        </authorList>
    </citation>
    <scope>NUCLEOTIDE SEQUENCE [LARGE SCALE GENOMIC DNA]</scope>
    <source>
        <strain evidence="3 4">TTM-7</strain>
    </source>
</reference>
<keyword evidence="4" id="KW-1185">Reference proteome</keyword>
<dbReference type="EMBL" id="SDHW01000006">
    <property type="protein sequence ID" value="RXK58324.1"/>
    <property type="molecule type" value="Genomic_DNA"/>
</dbReference>
<accession>A0A4Q1CEM2</accession>
<proteinExistence type="predicted"/>
<dbReference type="AlphaFoldDB" id="A0A4Q1CEM2"/>
<name>A0A4Q1CEM2_9BACT</name>
<feature type="compositionally biased region" description="Basic and acidic residues" evidence="1">
    <location>
        <begin position="1"/>
        <end position="18"/>
    </location>
</feature>
<dbReference type="Proteomes" id="UP000290204">
    <property type="component" value="Unassembled WGS sequence"/>
</dbReference>
<dbReference type="Pfam" id="PF13699">
    <property type="entry name" value="eCIS_core"/>
    <property type="match status" value="1"/>
</dbReference>
<feature type="region of interest" description="Disordered" evidence="1">
    <location>
        <begin position="1"/>
        <end position="25"/>
    </location>
</feature>
<protein>
    <submittedName>
        <fullName evidence="3">DUF4157 domain-containing protein</fullName>
    </submittedName>
</protein>
<gene>
    <name evidence="3" type="ORF">ESA94_16910</name>
</gene>
<comment type="caution">
    <text evidence="3">The sequence shown here is derived from an EMBL/GenBank/DDBJ whole genome shotgun (WGS) entry which is preliminary data.</text>
</comment>
<dbReference type="OrthoDB" id="4317910at2"/>
<evidence type="ECO:0000259" key="2">
    <source>
        <dbReference type="Pfam" id="PF13699"/>
    </source>
</evidence>
<evidence type="ECO:0000313" key="4">
    <source>
        <dbReference type="Proteomes" id="UP000290204"/>
    </source>
</evidence>
<evidence type="ECO:0000256" key="1">
    <source>
        <dbReference type="SAM" id="MobiDB-lite"/>
    </source>
</evidence>
<dbReference type="InterPro" id="IPR025295">
    <property type="entry name" value="eCIS_core_dom"/>
</dbReference>